<accession>A0ABS4W9V9</accession>
<sequence>MRWLRPAEGQRLQRIVRRGESKTGGNVVRWRRDTKLPAAAGANSVPVIARLVAADEDTVRKVIRSFNKIGLD</sequence>
<comment type="caution">
    <text evidence="1">The sequence shown here is derived from an EMBL/GenBank/DDBJ whole genome shotgun (WGS) entry which is preliminary data.</text>
</comment>
<keyword evidence="2" id="KW-1185">Reference proteome</keyword>
<reference evidence="1 2" key="1">
    <citation type="submission" date="2021-03" db="EMBL/GenBank/DDBJ databases">
        <title>Sequencing the genomes of 1000 actinobacteria strains.</title>
        <authorList>
            <person name="Klenk H.-P."/>
        </authorList>
    </citation>
    <scope>NUCLEOTIDE SEQUENCE [LARGE SCALE GENOMIC DNA]</scope>
    <source>
        <strain evidence="1 2">DSM 15454</strain>
    </source>
</reference>
<evidence type="ECO:0000313" key="2">
    <source>
        <dbReference type="Proteomes" id="UP000766570"/>
    </source>
</evidence>
<proteinExistence type="predicted"/>
<evidence type="ECO:0008006" key="3">
    <source>
        <dbReference type="Google" id="ProtNLM"/>
    </source>
</evidence>
<dbReference type="RefSeq" id="WP_209906227.1">
    <property type="nucleotide sequence ID" value="NZ_BAAAMI010000019.1"/>
</dbReference>
<protein>
    <recommendedName>
        <fullName evidence="3">Helix-turn-helix domain-containing protein</fullName>
    </recommendedName>
</protein>
<dbReference type="EMBL" id="JAGIOE010000001">
    <property type="protein sequence ID" value="MBP2372987.1"/>
    <property type="molecule type" value="Genomic_DNA"/>
</dbReference>
<evidence type="ECO:0000313" key="1">
    <source>
        <dbReference type="EMBL" id="MBP2372987.1"/>
    </source>
</evidence>
<gene>
    <name evidence="1" type="ORF">JOF46_000899</name>
</gene>
<organism evidence="1 2">
    <name type="scientific">Paeniglutamicibacter psychrophenolicus</name>
    <dbReference type="NCBI Taxonomy" id="257454"/>
    <lineage>
        <taxon>Bacteria</taxon>
        <taxon>Bacillati</taxon>
        <taxon>Actinomycetota</taxon>
        <taxon>Actinomycetes</taxon>
        <taxon>Micrococcales</taxon>
        <taxon>Micrococcaceae</taxon>
        <taxon>Paeniglutamicibacter</taxon>
    </lineage>
</organism>
<dbReference type="Proteomes" id="UP000766570">
    <property type="component" value="Unassembled WGS sequence"/>
</dbReference>
<name>A0ABS4W9V9_9MICC</name>